<feature type="region of interest" description="Disordered" evidence="1">
    <location>
        <begin position="90"/>
        <end position="175"/>
    </location>
</feature>
<dbReference type="AlphaFoldDB" id="A0A0H2RCZ1"/>
<dbReference type="EMBL" id="KQ086050">
    <property type="protein sequence ID" value="KLO09644.1"/>
    <property type="molecule type" value="Genomic_DNA"/>
</dbReference>
<name>A0A0H2RCZ1_9AGAM</name>
<proteinExistence type="predicted"/>
<protein>
    <submittedName>
        <fullName evidence="2">Uncharacterized protein</fullName>
    </submittedName>
</protein>
<keyword evidence="3" id="KW-1185">Reference proteome</keyword>
<sequence>MRSRVAPKGHWRLTVFLSKRSHNKENRNVELGAKLRDRQTHIFQRQRRCPPISPSTLSTTSLSLSLGPPLPKLALKHKLSLVDTAGEKRRAVTSETGMPVNAGPVPEVPANDEEDMMVSDDEDHHQHPVAPPPEGPAAPPPEDPAVPPPEGPGAPPPPVAPPAQGAAGAPAGHANDVEAQYLHPAAHNMVFAWPVSCTERASYENLTPNSPRDYHTGLQQNSCQENAALSYFKAQ</sequence>
<feature type="compositionally biased region" description="Low complexity" evidence="1">
    <location>
        <begin position="162"/>
        <end position="172"/>
    </location>
</feature>
<feature type="compositionally biased region" description="Pro residues" evidence="1">
    <location>
        <begin position="129"/>
        <end position="161"/>
    </location>
</feature>
<evidence type="ECO:0000313" key="3">
    <source>
        <dbReference type="Proteomes" id="UP000053477"/>
    </source>
</evidence>
<evidence type="ECO:0000313" key="2">
    <source>
        <dbReference type="EMBL" id="KLO09644.1"/>
    </source>
</evidence>
<dbReference type="Proteomes" id="UP000053477">
    <property type="component" value="Unassembled WGS sequence"/>
</dbReference>
<feature type="compositionally biased region" description="Acidic residues" evidence="1">
    <location>
        <begin position="110"/>
        <end position="121"/>
    </location>
</feature>
<evidence type="ECO:0000256" key="1">
    <source>
        <dbReference type="SAM" id="MobiDB-lite"/>
    </source>
</evidence>
<organism evidence="2 3">
    <name type="scientific">Schizopora paradoxa</name>
    <dbReference type="NCBI Taxonomy" id="27342"/>
    <lineage>
        <taxon>Eukaryota</taxon>
        <taxon>Fungi</taxon>
        <taxon>Dikarya</taxon>
        <taxon>Basidiomycota</taxon>
        <taxon>Agaricomycotina</taxon>
        <taxon>Agaricomycetes</taxon>
        <taxon>Hymenochaetales</taxon>
        <taxon>Schizoporaceae</taxon>
        <taxon>Schizopora</taxon>
    </lineage>
</organism>
<gene>
    <name evidence="2" type="ORF">SCHPADRAFT_943507</name>
</gene>
<reference evidence="2 3" key="1">
    <citation type="submission" date="2015-04" db="EMBL/GenBank/DDBJ databases">
        <title>Complete genome sequence of Schizopora paradoxa KUC8140, a cosmopolitan wood degrader in East Asia.</title>
        <authorList>
            <consortium name="DOE Joint Genome Institute"/>
            <person name="Min B."/>
            <person name="Park H."/>
            <person name="Jang Y."/>
            <person name="Kim J.-J."/>
            <person name="Kim K.H."/>
            <person name="Pangilinan J."/>
            <person name="Lipzen A."/>
            <person name="Riley R."/>
            <person name="Grigoriev I.V."/>
            <person name="Spatafora J.W."/>
            <person name="Choi I.-G."/>
        </authorList>
    </citation>
    <scope>NUCLEOTIDE SEQUENCE [LARGE SCALE GENOMIC DNA]</scope>
    <source>
        <strain evidence="2 3">KUC8140</strain>
    </source>
</reference>
<dbReference type="InParanoid" id="A0A0H2RCZ1"/>
<accession>A0A0H2RCZ1</accession>